<sequence length="44" mass="4605">MAARKGRNPRITPVRNSVAAAAWSRARLDSPAATPAGQPGHDPQ</sequence>
<keyword evidence="3" id="KW-1185">Reference proteome</keyword>
<proteinExistence type="predicted"/>
<dbReference type="Proteomes" id="UP001240984">
    <property type="component" value="Unassembled WGS sequence"/>
</dbReference>
<dbReference type="RefSeq" id="WP_306831326.1">
    <property type="nucleotide sequence ID" value="NZ_JAUSRA010000001.1"/>
</dbReference>
<gene>
    <name evidence="2" type="ORF">J2S43_003984</name>
</gene>
<organism evidence="2 3">
    <name type="scientific">Catenuloplanes nepalensis</name>
    <dbReference type="NCBI Taxonomy" id="587533"/>
    <lineage>
        <taxon>Bacteria</taxon>
        <taxon>Bacillati</taxon>
        <taxon>Actinomycetota</taxon>
        <taxon>Actinomycetes</taxon>
        <taxon>Micromonosporales</taxon>
        <taxon>Micromonosporaceae</taxon>
        <taxon>Catenuloplanes</taxon>
    </lineage>
</organism>
<evidence type="ECO:0000313" key="3">
    <source>
        <dbReference type="Proteomes" id="UP001240984"/>
    </source>
</evidence>
<accession>A0ABT9MVJ5</accession>
<name>A0ABT9MVJ5_9ACTN</name>
<reference evidence="2 3" key="1">
    <citation type="submission" date="2023-07" db="EMBL/GenBank/DDBJ databases">
        <title>Sequencing the genomes of 1000 actinobacteria strains.</title>
        <authorList>
            <person name="Klenk H.-P."/>
        </authorList>
    </citation>
    <scope>NUCLEOTIDE SEQUENCE [LARGE SCALE GENOMIC DNA]</scope>
    <source>
        <strain evidence="2 3">DSM 44710</strain>
    </source>
</reference>
<protein>
    <submittedName>
        <fullName evidence="2">Uncharacterized protein</fullName>
    </submittedName>
</protein>
<comment type="caution">
    <text evidence="2">The sequence shown here is derived from an EMBL/GenBank/DDBJ whole genome shotgun (WGS) entry which is preliminary data.</text>
</comment>
<evidence type="ECO:0000313" key="2">
    <source>
        <dbReference type="EMBL" id="MDP9795472.1"/>
    </source>
</evidence>
<feature type="region of interest" description="Disordered" evidence="1">
    <location>
        <begin position="1"/>
        <end position="44"/>
    </location>
</feature>
<evidence type="ECO:0000256" key="1">
    <source>
        <dbReference type="SAM" id="MobiDB-lite"/>
    </source>
</evidence>
<dbReference type="EMBL" id="JAUSRA010000001">
    <property type="protein sequence ID" value="MDP9795472.1"/>
    <property type="molecule type" value="Genomic_DNA"/>
</dbReference>